<name>A0A2U1QEU2_ARTAN</name>
<evidence type="ECO:0000313" key="1">
    <source>
        <dbReference type="EMBL" id="PWA96487.1"/>
    </source>
</evidence>
<dbReference type="Proteomes" id="UP000245207">
    <property type="component" value="Unassembled WGS sequence"/>
</dbReference>
<keyword evidence="2" id="KW-1185">Reference proteome</keyword>
<dbReference type="EMBL" id="PKPP01000174">
    <property type="protein sequence ID" value="PWA96487.1"/>
    <property type="molecule type" value="Genomic_DNA"/>
</dbReference>
<protein>
    <submittedName>
        <fullName evidence="1">Uncharacterized protein</fullName>
    </submittedName>
</protein>
<sequence length="81" mass="9799">MLTQQQRTRTQQQRSKRQTKVIFEPYGKPIPCPFKVRSAPRKVAGVYEPRHSRIDTVHMRKRRIATTRVCNARWRYVENKF</sequence>
<gene>
    <name evidence="1" type="ORF">CTI12_AA037740</name>
</gene>
<dbReference type="AlphaFoldDB" id="A0A2U1QEU2"/>
<evidence type="ECO:0000313" key="2">
    <source>
        <dbReference type="Proteomes" id="UP000245207"/>
    </source>
</evidence>
<comment type="caution">
    <text evidence="1">The sequence shown here is derived from an EMBL/GenBank/DDBJ whole genome shotgun (WGS) entry which is preliminary data.</text>
</comment>
<organism evidence="1 2">
    <name type="scientific">Artemisia annua</name>
    <name type="common">Sweet wormwood</name>
    <dbReference type="NCBI Taxonomy" id="35608"/>
    <lineage>
        <taxon>Eukaryota</taxon>
        <taxon>Viridiplantae</taxon>
        <taxon>Streptophyta</taxon>
        <taxon>Embryophyta</taxon>
        <taxon>Tracheophyta</taxon>
        <taxon>Spermatophyta</taxon>
        <taxon>Magnoliopsida</taxon>
        <taxon>eudicotyledons</taxon>
        <taxon>Gunneridae</taxon>
        <taxon>Pentapetalae</taxon>
        <taxon>asterids</taxon>
        <taxon>campanulids</taxon>
        <taxon>Asterales</taxon>
        <taxon>Asteraceae</taxon>
        <taxon>Asteroideae</taxon>
        <taxon>Anthemideae</taxon>
        <taxon>Artemisiinae</taxon>
        <taxon>Artemisia</taxon>
    </lineage>
</organism>
<proteinExistence type="predicted"/>
<accession>A0A2U1QEU2</accession>
<reference evidence="1 2" key="1">
    <citation type="journal article" date="2018" name="Mol. Plant">
        <title>The genome of Artemisia annua provides insight into the evolution of Asteraceae family and artemisinin biosynthesis.</title>
        <authorList>
            <person name="Shen Q."/>
            <person name="Zhang L."/>
            <person name="Liao Z."/>
            <person name="Wang S."/>
            <person name="Yan T."/>
            <person name="Shi P."/>
            <person name="Liu M."/>
            <person name="Fu X."/>
            <person name="Pan Q."/>
            <person name="Wang Y."/>
            <person name="Lv Z."/>
            <person name="Lu X."/>
            <person name="Zhang F."/>
            <person name="Jiang W."/>
            <person name="Ma Y."/>
            <person name="Chen M."/>
            <person name="Hao X."/>
            <person name="Li L."/>
            <person name="Tang Y."/>
            <person name="Lv G."/>
            <person name="Zhou Y."/>
            <person name="Sun X."/>
            <person name="Brodelius P.E."/>
            <person name="Rose J.K.C."/>
            <person name="Tang K."/>
        </authorList>
    </citation>
    <scope>NUCLEOTIDE SEQUENCE [LARGE SCALE GENOMIC DNA]</scope>
    <source>
        <strain evidence="2">cv. Huhao1</strain>
        <tissue evidence="1">Leaf</tissue>
    </source>
</reference>